<name>A0A2G9UB67_TELCI</name>
<feature type="region of interest" description="Disordered" evidence="1">
    <location>
        <begin position="1"/>
        <end position="63"/>
    </location>
</feature>
<sequence length="118" mass="12135">MSHVWYQLTGTGAPPTYQAPPSYQPAPAAPSYKGSAPYQAAPSPGGIPPAPPMPTAASPPPVASTYVPAATLIKRDDEEAAKQITEREAVGAVQDVIKLPGSKTPTTVVLIDGEDLSN</sequence>
<dbReference type="AlphaFoldDB" id="A0A2G9UB67"/>
<evidence type="ECO:0000313" key="3">
    <source>
        <dbReference type="Proteomes" id="UP000230423"/>
    </source>
</evidence>
<feature type="compositionally biased region" description="Pro residues" evidence="1">
    <location>
        <begin position="45"/>
        <end position="62"/>
    </location>
</feature>
<organism evidence="2 3">
    <name type="scientific">Teladorsagia circumcincta</name>
    <name type="common">Brown stomach worm</name>
    <name type="synonym">Ostertagia circumcincta</name>
    <dbReference type="NCBI Taxonomy" id="45464"/>
    <lineage>
        <taxon>Eukaryota</taxon>
        <taxon>Metazoa</taxon>
        <taxon>Ecdysozoa</taxon>
        <taxon>Nematoda</taxon>
        <taxon>Chromadorea</taxon>
        <taxon>Rhabditida</taxon>
        <taxon>Rhabditina</taxon>
        <taxon>Rhabditomorpha</taxon>
        <taxon>Strongyloidea</taxon>
        <taxon>Trichostrongylidae</taxon>
        <taxon>Teladorsagia</taxon>
    </lineage>
</organism>
<gene>
    <name evidence="2" type="ORF">TELCIR_10795</name>
</gene>
<reference evidence="2 3" key="1">
    <citation type="submission" date="2015-09" db="EMBL/GenBank/DDBJ databases">
        <title>Draft genome of the parasitic nematode Teladorsagia circumcincta isolate WARC Sus (inbred).</title>
        <authorList>
            <person name="Mitreva M."/>
        </authorList>
    </citation>
    <scope>NUCLEOTIDE SEQUENCE [LARGE SCALE GENOMIC DNA]</scope>
    <source>
        <strain evidence="2 3">S</strain>
    </source>
</reference>
<accession>A0A2G9UB67</accession>
<proteinExistence type="predicted"/>
<keyword evidence="3" id="KW-1185">Reference proteome</keyword>
<evidence type="ECO:0000313" key="2">
    <source>
        <dbReference type="EMBL" id="PIO67454.1"/>
    </source>
</evidence>
<protein>
    <submittedName>
        <fullName evidence="2">Uncharacterized protein</fullName>
    </submittedName>
</protein>
<dbReference type="Proteomes" id="UP000230423">
    <property type="component" value="Unassembled WGS sequence"/>
</dbReference>
<evidence type="ECO:0000256" key="1">
    <source>
        <dbReference type="SAM" id="MobiDB-lite"/>
    </source>
</evidence>
<dbReference type="EMBL" id="KZ347586">
    <property type="protein sequence ID" value="PIO67454.1"/>
    <property type="molecule type" value="Genomic_DNA"/>
</dbReference>